<dbReference type="Gene3D" id="3.30.70.270">
    <property type="match status" value="1"/>
</dbReference>
<dbReference type="InterPro" id="IPR043128">
    <property type="entry name" value="Rev_trsase/Diguanyl_cyclase"/>
</dbReference>
<feature type="transmembrane region" description="Helical" evidence="1">
    <location>
        <begin position="138"/>
        <end position="157"/>
    </location>
</feature>
<dbReference type="OrthoDB" id="9804955at2"/>
<evidence type="ECO:0000259" key="2">
    <source>
        <dbReference type="PROSITE" id="PS50887"/>
    </source>
</evidence>
<reference evidence="3 4" key="1">
    <citation type="submission" date="2016-11" db="EMBL/GenBank/DDBJ databases">
        <authorList>
            <person name="Jaros S."/>
            <person name="Januszkiewicz K."/>
            <person name="Wedrychowicz H."/>
        </authorList>
    </citation>
    <scope>NUCLEOTIDE SEQUENCE [LARGE SCALE GENOMIC DNA]</scope>
    <source>
        <strain evidence="3 4">DSM 15930</strain>
    </source>
</reference>
<dbReference type="InterPro" id="IPR029787">
    <property type="entry name" value="Nucleotide_cyclase"/>
</dbReference>
<dbReference type="NCBIfam" id="TIGR00254">
    <property type="entry name" value="GGDEF"/>
    <property type="match status" value="1"/>
</dbReference>
<dbReference type="AlphaFoldDB" id="A0A1M7F360"/>
<dbReference type="SMART" id="SM00267">
    <property type="entry name" value="GGDEF"/>
    <property type="match status" value="1"/>
</dbReference>
<sequence>MNDYKSQLICLIVVLLLGEYYVRKKQLRTVTTVIYICMLCNLVINLVFDVITKYTVNHLDTIPFWLEDISHRVSLYTYNLFVFLLFYYLISYIRVLIKPIQIKIFLLLPIVISLITSVFGGIYYVVVSDAKYSLGPVININYVSCIFYIVCMIVLCIKHWRVINKNRRNGIIRSMVLVTMRCILQFVFPTVLISGFFDTLVIFNIFLSLEDPGEYVDMQTKLVNQYGFYKVLEDKMLDHKENVILTAFVIEVDQGKKDHFMMIVDKAFRDEFNKGIYRSSESSVSLIVSGKSKHLDKLTTRYHDCMFRLAFENNIQLEWKNRECNSDQVNAKTIIDEIIEIHNNIVEQQFYIDQSTGVKNRNAYNKKIQLFNQKQQEIEKLWCLLIDVNHLKNVNDTLGHEKGDELIRLTAMILARTLKGFGEIYRYGGDEFVVFLEDINTMQLINVLETIENDRLLNSTDEIKVDFAIGYAKWNNNEDRYIEDLVRRADRNMYAIKKNMKNIEQM</sequence>
<accession>A0A1M7F360</accession>
<evidence type="ECO:0000256" key="1">
    <source>
        <dbReference type="SAM" id="Phobius"/>
    </source>
</evidence>
<dbReference type="PANTHER" id="PTHR45138:SF9">
    <property type="entry name" value="DIGUANYLATE CYCLASE DGCM-RELATED"/>
    <property type="match status" value="1"/>
</dbReference>
<dbReference type="RefSeq" id="WP_073282128.1">
    <property type="nucleotide sequence ID" value="NZ_FRCP01000005.1"/>
</dbReference>
<keyword evidence="1" id="KW-0472">Membrane</keyword>
<dbReference type="EMBL" id="FRCP01000005">
    <property type="protein sequence ID" value="SHL98129.1"/>
    <property type="molecule type" value="Genomic_DNA"/>
</dbReference>
<evidence type="ECO:0000313" key="4">
    <source>
        <dbReference type="Proteomes" id="UP000184038"/>
    </source>
</evidence>
<name>A0A1M7F360_9FIRM</name>
<dbReference type="GO" id="GO:0052621">
    <property type="term" value="F:diguanylate cyclase activity"/>
    <property type="evidence" value="ECO:0007669"/>
    <property type="project" value="TreeGrafter"/>
</dbReference>
<dbReference type="InterPro" id="IPR050469">
    <property type="entry name" value="Diguanylate_Cyclase"/>
</dbReference>
<keyword evidence="1" id="KW-0812">Transmembrane</keyword>
<organism evidence="3 4">
    <name type="scientific">Anaerosporobacter mobilis DSM 15930</name>
    <dbReference type="NCBI Taxonomy" id="1120996"/>
    <lineage>
        <taxon>Bacteria</taxon>
        <taxon>Bacillati</taxon>
        <taxon>Bacillota</taxon>
        <taxon>Clostridia</taxon>
        <taxon>Lachnospirales</taxon>
        <taxon>Lachnospiraceae</taxon>
        <taxon>Anaerosporobacter</taxon>
    </lineage>
</organism>
<keyword evidence="4" id="KW-1185">Reference proteome</keyword>
<gene>
    <name evidence="3" type="ORF">SAMN02746066_00357</name>
</gene>
<dbReference type="SUPFAM" id="SSF55073">
    <property type="entry name" value="Nucleotide cyclase"/>
    <property type="match status" value="1"/>
</dbReference>
<protein>
    <submittedName>
        <fullName evidence="3">Diguanylate cyclase (GGDEF) domain-containing protein</fullName>
    </submittedName>
</protein>
<dbReference type="Proteomes" id="UP000184038">
    <property type="component" value="Unassembled WGS sequence"/>
</dbReference>
<dbReference type="PANTHER" id="PTHR45138">
    <property type="entry name" value="REGULATORY COMPONENTS OF SENSORY TRANSDUCTION SYSTEM"/>
    <property type="match status" value="1"/>
</dbReference>
<feature type="transmembrane region" description="Helical" evidence="1">
    <location>
        <begin position="104"/>
        <end position="126"/>
    </location>
</feature>
<dbReference type="Pfam" id="PF00990">
    <property type="entry name" value="GGDEF"/>
    <property type="match status" value="1"/>
</dbReference>
<dbReference type="PROSITE" id="PS50887">
    <property type="entry name" value="GGDEF"/>
    <property type="match status" value="1"/>
</dbReference>
<feature type="transmembrane region" description="Helical" evidence="1">
    <location>
        <begin position="34"/>
        <end position="56"/>
    </location>
</feature>
<proteinExistence type="predicted"/>
<feature type="transmembrane region" description="Helical" evidence="1">
    <location>
        <begin position="76"/>
        <end position="97"/>
    </location>
</feature>
<feature type="domain" description="GGDEF" evidence="2">
    <location>
        <begin position="379"/>
        <end position="506"/>
    </location>
</feature>
<evidence type="ECO:0000313" key="3">
    <source>
        <dbReference type="EMBL" id="SHL98129.1"/>
    </source>
</evidence>
<feature type="transmembrane region" description="Helical" evidence="1">
    <location>
        <begin position="178"/>
        <end position="197"/>
    </location>
</feature>
<keyword evidence="1" id="KW-1133">Transmembrane helix</keyword>
<dbReference type="InterPro" id="IPR000160">
    <property type="entry name" value="GGDEF_dom"/>
</dbReference>
<dbReference type="CDD" id="cd01949">
    <property type="entry name" value="GGDEF"/>
    <property type="match status" value="1"/>
</dbReference>
<dbReference type="STRING" id="1120996.SAMN02746066_00357"/>